<evidence type="ECO:0000313" key="10">
    <source>
        <dbReference type="Proteomes" id="UP000292347"/>
    </source>
</evidence>
<evidence type="ECO:0000256" key="4">
    <source>
        <dbReference type="ARBA" id="ARBA00022692"/>
    </source>
</evidence>
<dbReference type="PANTHER" id="PTHR48086">
    <property type="entry name" value="SODIUM/PROLINE SYMPORTER-RELATED"/>
    <property type="match status" value="1"/>
</dbReference>
<dbReference type="GO" id="GO:0022857">
    <property type="term" value="F:transmembrane transporter activity"/>
    <property type="evidence" value="ECO:0007669"/>
    <property type="project" value="InterPro"/>
</dbReference>
<feature type="transmembrane region" description="Helical" evidence="8">
    <location>
        <begin position="208"/>
        <end position="230"/>
    </location>
</feature>
<feature type="transmembrane region" description="Helical" evidence="8">
    <location>
        <begin position="339"/>
        <end position="358"/>
    </location>
</feature>
<dbReference type="Proteomes" id="UP000292347">
    <property type="component" value="Unassembled WGS sequence"/>
</dbReference>
<evidence type="ECO:0000256" key="3">
    <source>
        <dbReference type="ARBA" id="ARBA00022448"/>
    </source>
</evidence>
<keyword evidence="5 8" id="KW-1133">Transmembrane helix</keyword>
<dbReference type="InterPro" id="IPR038377">
    <property type="entry name" value="Na/Glc_symporter_sf"/>
</dbReference>
<evidence type="ECO:0000313" key="9">
    <source>
        <dbReference type="EMBL" id="RXZ32260.1"/>
    </source>
</evidence>
<feature type="transmembrane region" description="Helical" evidence="8">
    <location>
        <begin position="393"/>
        <end position="411"/>
    </location>
</feature>
<evidence type="ECO:0000256" key="8">
    <source>
        <dbReference type="SAM" id="Phobius"/>
    </source>
</evidence>
<proteinExistence type="inferred from homology"/>
<dbReference type="EMBL" id="SDPT01000002">
    <property type="protein sequence ID" value="RXZ32260.1"/>
    <property type="molecule type" value="Genomic_DNA"/>
</dbReference>
<keyword evidence="3" id="KW-0813">Transport</keyword>
<evidence type="ECO:0000256" key="2">
    <source>
        <dbReference type="ARBA" id="ARBA00006434"/>
    </source>
</evidence>
<name>A0A4Q2IUQ5_9SPHN</name>
<keyword evidence="10" id="KW-1185">Reference proteome</keyword>
<protein>
    <submittedName>
        <fullName evidence="9">Sodium:solute symporter family protein</fullName>
    </submittedName>
</protein>
<evidence type="ECO:0000256" key="1">
    <source>
        <dbReference type="ARBA" id="ARBA00004141"/>
    </source>
</evidence>
<evidence type="ECO:0000256" key="6">
    <source>
        <dbReference type="ARBA" id="ARBA00023136"/>
    </source>
</evidence>
<comment type="caution">
    <text evidence="9">The sequence shown here is derived from an EMBL/GenBank/DDBJ whole genome shotgun (WGS) entry which is preliminary data.</text>
</comment>
<feature type="transmembrane region" description="Helical" evidence="8">
    <location>
        <begin position="251"/>
        <end position="274"/>
    </location>
</feature>
<sequence length="450" mass="46576">MVVLAFVSYSARRNANSAQKFSSGGTTYPALLIGFLLMSEFIGTAASVGTAEAAYRVGVSAAWNVAALGIGFVLYSWLLASRFKAIGENTISGALARTYGRNVKLATSVIMIFALQIVAISTYTSGGAIVAPLFGIGRSTAICITAAAGVLYVSLGGMSSVIYTNVIHAIVKYIGVIIALVFAIHQIGGVGELQAQLPPEMLAVDTVGWAQICAWLVAGIGAVFATQYVVQAINAVPDEATAKRASFYSALLLIPFGILAAMIGMVCQILYPGIKATQSFPSLIADMQALPATIVVAGLAASLFGTISALSIGAATLVYKDFYLPISGRTGDDPASLRFIRWATIVAGLLPIPLAILSTEVLSVTFLAKSLRASLAVLVLLAFFAPRFGSPRAAMASIGLSLVGVIGWFLAGNPGGIDNAYIAVAIPILVMTVSRLLGGSNAPAKEPQSR</sequence>
<feature type="transmembrane region" description="Helical" evidence="8">
    <location>
        <begin position="129"/>
        <end position="154"/>
    </location>
</feature>
<dbReference type="InterPro" id="IPR001734">
    <property type="entry name" value="Na/solute_symporter"/>
</dbReference>
<dbReference type="OrthoDB" id="3651542at2"/>
<feature type="transmembrane region" description="Helical" evidence="8">
    <location>
        <begin position="30"/>
        <end position="49"/>
    </location>
</feature>
<dbReference type="Pfam" id="PF00474">
    <property type="entry name" value="SSF"/>
    <property type="match status" value="1"/>
</dbReference>
<dbReference type="Gene3D" id="1.20.1730.10">
    <property type="entry name" value="Sodium/glucose cotransporter"/>
    <property type="match status" value="1"/>
</dbReference>
<comment type="subcellular location">
    <subcellularLocation>
        <location evidence="1">Membrane</location>
        <topology evidence="1">Multi-pass membrane protein</topology>
    </subcellularLocation>
</comment>
<keyword evidence="6 8" id="KW-0472">Membrane</keyword>
<evidence type="ECO:0000256" key="7">
    <source>
        <dbReference type="RuleBase" id="RU362091"/>
    </source>
</evidence>
<dbReference type="AlphaFoldDB" id="A0A4Q2IUQ5"/>
<feature type="transmembrane region" description="Helical" evidence="8">
    <location>
        <begin position="364"/>
        <end position="386"/>
    </location>
</feature>
<dbReference type="CDD" id="cd10322">
    <property type="entry name" value="SLC5sbd"/>
    <property type="match status" value="1"/>
</dbReference>
<dbReference type="PANTHER" id="PTHR48086:SF7">
    <property type="entry name" value="SODIUM-SOLUTE SYMPORTER-RELATED"/>
    <property type="match status" value="1"/>
</dbReference>
<feature type="transmembrane region" description="Helical" evidence="8">
    <location>
        <begin position="61"/>
        <end position="81"/>
    </location>
</feature>
<gene>
    <name evidence="9" type="ORF">EO081_11095</name>
</gene>
<feature type="transmembrane region" description="Helical" evidence="8">
    <location>
        <begin position="417"/>
        <end position="437"/>
    </location>
</feature>
<keyword evidence="4 8" id="KW-0812">Transmembrane</keyword>
<organism evidence="9 10">
    <name type="scientific">Sphingomonas desiccabilis</name>
    <dbReference type="NCBI Taxonomy" id="429134"/>
    <lineage>
        <taxon>Bacteria</taxon>
        <taxon>Pseudomonadati</taxon>
        <taxon>Pseudomonadota</taxon>
        <taxon>Alphaproteobacteria</taxon>
        <taxon>Sphingomonadales</taxon>
        <taxon>Sphingomonadaceae</taxon>
        <taxon>Sphingomonas</taxon>
    </lineage>
</organism>
<dbReference type="GO" id="GO:0005886">
    <property type="term" value="C:plasma membrane"/>
    <property type="evidence" value="ECO:0007669"/>
    <property type="project" value="TreeGrafter"/>
</dbReference>
<feature type="transmembrane region" description="Helical" evidence="8">
    <location>
        <begin position="166"/>
        <end position="188"/>
    </location>
</feature>
<comment type="similarity">
    <text evidence="2 7">Belongs to the sodium:solute symporter (SSF) (TC 2.A.21) family.</text>
</comment>
<feature type="transmembrane region" description="Helical" evidence="8">
    <location>
        <begin position="102"/>
        <end position="123"/>
    </location>
</feature>
<dbReference type="InterPro" id="IPR050277">
    <property type="entry name" value="Sodium:Solute_Symporter"/>
</dbReference>
<dbReference type="PROSITE" id="PS50283">
    <property type="entry name" value="NA_SOLUT_SYMP_3"/>
    <property type="match status" value="1"/>
</dbReference>
<reference evidence="9 10" key="1">
    <citation type="submission" date="2019-01" db="EMBL/GenBank/DDBJ databases">
        <title>Sphingomonas mucosissima sp. nov. and Sphingomonas desiccabilis sp. nov., from biological soil crusts in the Colorado Plateau, USA.</title>
        <authorList>
            <person name="Zhu D."/>
        </authorList>
    </citation>
    <scope>NUCLEOTIDE SEQUENCE [LARGE SCALE GENOMIC DNA]</scope>
    <source>
        <strain evidence="9 10">CP1D</strain>
    </source>
</reference>
<feature type="transmembrane region" description="Helical" evidence="8">
    <location>
        <begin position="294"/>
        <end position="319"/>
    </location>
</feature>
<evidence type="ECO:0000256" key="5">
    <source>
        <dbReference type="ARBA" id="ARBA00022989"/>
    </source>
</evidence>
<accession>A0A4Q2IUQ5</accession>